<name>A0ABT6CU13_9MICC</name>
<keyword evidence="3" id="KW-1185">Reference proteome</keyword>
<accession>A0ABT6CU13</accession>
<dbReference type="InterPro" id="IPR011704">
    <property type="entry name" value="ATPase_dyneun-rel_AAA"/>
</dbReference>
<feature type="domain" description="AAA+ ATPase" evidence="1">
    <location>
        <begin position="258"/>
        <end position="456"/>
    </location>
</feature>
<dbReference type="EMBL" id="JAROKN010000010">
    <property type="protein sequence ID" value="MDF9277393.1"/>
    <property type="molecule type" value="Genomic_DNA"/>
</dbReference>
<dbReference type="PANTHER" id="PTHR37291">
    <property type="entry name" value="5-METHYLCYTOSINE-SPECIFIC RESTRICTION ENZYME B"/>
    <property type="match status" value="1"/>
</dbReference>
<dbReference type="Proteomes" id="UP001220456">
    <property type="component" value="Unassembled WGS sequence"/>
</dbReference>
<dbReference type="InterPro" id="IPR052934">
    <property type="entry name" value="Methyl-DNA_Rec/Restrict_Enz"/>
</dbReference>
<organism evidence="2 3">
    <name type="scientific">Arthrobacter vasquezii</name>
    <dbReference type="NCBI Taxonomy" id="2977629"/>
    <lineage>
        <taxon>Bacteria</taxon>
        <taxon>Bacillati</taxon>
        <taxon>Actinomycetota</taxon>
        <taxon>Actinomycetes</taxon>
        <taxon>Micrococcales</taxon>
        <taxon>Micrococcaceae</taxon>
        <taxon>Arthrobacter</taxon>
    </lineage>
</organism>
<reference evidence="2 3" key="1">
    <citation type="journal article" date="2023" name="Int. J. Syst. Evol. Microbiol.">
        <title>Arthrobacter vasquezii sp. nov., isolated from a soil sample from Union Glacier, Antarctica.</title>
        <authorList>
            <person name="Valenzuela-Ibaceta F."/>
            <person name="Carrasco V."/>
            <person name="Lagos-Moraga S."/>
            <person name="Dietz-Vargas C."/>
            <person name="Navarro C.A."/>
            <person name="Perez-Donoso J.M."/>
        </authorList>
    </citation>
    <scope>NUCLEOTIDE SEQUENCE [LARGE SCALE GENOMIC DNA]</scope>
    <source>
        <strain evidence="2 3">EH-1B-1</strain>
    </source>
</reference>
<dbReference type="InterPro" id="IPR003593">
    <property type="entry name" value="AAA+_ATPase"/>
</dbReference>
<dbReference type="InterPro" id="IPR027417">
    <property type="entry name" value="P-loop_NTPase"/>
</dbReference>
<dbReference type="RefSeq" id="WP_277357944.1">
    <property type="nucleotide sequence ID" value="NZ_JAROKN010000010.1"/>
</dbReference>
<protein>
    <submittedName>
        <fullName evidence="2">AAA family ATPase</fullName>
    </submittedName>
</protein>
<proteinExistence type="predicted"/>
<sequence length="584" mass="63968">MPIESPGVVSLTKFFKVNEFVEVLKTLQPGLDTAGSVEAKLAAAGSIKELWNDLFTYEPKLEKQDRAAGQVLLDDELLRAARNARPDAHLLVWCAQLLADSRLEVVVREHLTDSDGRIIPAMINRNELHARLVQLAITTQDNAKPTTNVLSYLETCKLLVLLRHAGSVTGVERFLPTAYAVPGLLSLIRERASAWKSWFRPQDDEVLDFALSIGAHHWLNLSRNEFRAAADPAGPATPSAPRAAVPDGLSELRAQLERKGQVVLQGPPGTGKTYLAKAYISWATGGRRDEGHLQRVLDTMPLHERTVEGVADEIVRRGVPAVWEIVQIHPSYEYTDFVRALVAEPVAGGVTFTPKHRVLSFMSALGGELASRGESTELILILDELNRGNIPAIFGELLYALEYRNEPVATPYSVDGNTSIMVPNSLQIIGTMNTADRSIAVIDYALRRRFVFLDVPSTDAPIASNLGYKTERAKRIALQLFAMVGELVSEATIGIQVGPSYFMPNKSAENEDEVIAGIAQSLIYEVLPLLSEYALEGEVEPDALGKFRSALGLVNLTSGIQPEAVIERLLQLDTTTRVSEVAET</sequence>
<dbReference type="SMART" id="SM00382">
    <property type="entry name" value="AAA"/>
    <property type="match status" value="1"/>
</dbReference>
<dbReference type="Gene3D" id="3.40.50.300">
    <property type="entry name" value="P-loop containing nucleotide triphosphate hydrolases"/>
    <property type="match status" value="1"/>
</dbReference>
<dbReference type="Pfam" id="PF07728">
    <property type="entry name" value="AAA_5"/>
    <property type="match status" value="1"/>
</dbReference>
<evidence type="ECO:0000259" key="1">
    <source>
        <dbReference type="SMART" id="SM00382"/>
    </source>
</evidence>
<dbReference type="SUPFAM" id="SSF52540">
    <property type="entry name" value="P-loop containing nucleoside triphosphate hydrolases"/>
    <property type="match status" value="1"/>
</dbReference>
<evidence type="ECO:0000313" key="2">
    <source>
        <dbReference type="EMBL" id="MDF9277393.1"/>
    </source>
</evidence>
<comment type="caution">
    <text evidence="2">The sequence shown here is derived from an EMBL/GenBank/DDBJ whole genome shotgun (WGS) entry which is preliminary data.</text>
</comment>
<gene>
    <name evidence="2" type="ORF">P4U43_06250</name>
</gene>
<evidence type="ECO:0000313" key="3">
    <source>
        <dbReference type="Proteomes" id="UP001220456"/>
    </source>
</evidence>
<dbReference type="PANTHER" id="PTHR37291:SF1">
    <property type="entry name" value="TYPE IV METHYL-DIRECTED RESTRICTION ENZYME ECOKMCRB SUBUNIT"/>
    <property type="match status" value="1"/>
</dbReference>